<evidence type="ECO:0000313" key="3">
    <source>
        <dbReference type="WBParaSite" id="nRc.2.0.1.t15047-RA"/>
    </source>
</evidence>
<evidence type="ECO:0000313" key="2">
    <source>
        <dbReference type="Proteomes" id="UP000887565"/>
    </source>
</evidence>
<evidence type="ECO:0000256" key="1">
    <source>
        <dbReference type="SAM" id="Phobius"/>
    </source>
</evidence>
<dbReference type="AlphaFoldDB" id="A0A915ILI8"/>
<dbReference type="SUPFAM" id="SSF81321">
    <property type="entry name" value="Family A G protein-coupled receptor-like"/>
    <property type="match status" value="1"/>
</dbReference>
<dbReference type="WBParaSite" id="nRc.2.0.1.t15047-RA">
    <property type="protein sequence ID" value="nRc.2.0.1.t15047-RA"/>
    <property type="gene ID" value="nRc.2.0.1.g15047"/>
</dbReference>
<dbReference type="Proteomes" id="UP000887565">
    <property type="component" value="Unplaced"/>
</dbReference>
<proteinExistence type="predicted"/>
<sequence>VDHGLLTNPFYYLILHLSIADTLCVAASGCYTGLVFCQMAFPTNLASWMSYSGFVRFFGFLINVTYYVSGWMLVLIMSTRLFSLGYPHLKQKLFLWTILGRLRYTALALPCLFHDSIAYIIDIKSLMLSNAKLPIIEQT</sequence>
<keyword evidence="1" id="KW-0472">Membrane</keyword>
<protein>
    <submittedName>
        <fullName evidence="3">Uncharacterized protein</fullName>
    </submittedName>
</protein>
<reference evidence="3" key="1">
    <citation type="submission" date="2022-11" db="UniProtKB">
        <authorList>
            <consortium name="WormBaseParasite"/>
        </authorList>
    </citation>
    <scope>IDENTIFICATION</scope>
</reference>
<dbReference type="Gene3D" id="1.20.1070.10">
    <property type="entry name" value="Rhodopsin 7-helix transmembrane proteins"/>
    <property type="match status" value="1"/>
</dbReference>
<organism evidence="2 3">
    <name type="scientific">Romanomermis culicivorax</name>
    <name type="common">Nematode worm</name>
    <dbReference type="NCBI Taxonomy" id="13658"/>
    <lineage>
        <taxon>Eukaryota</taxon>
        <taxon>Metazoa</taxon>
        <taxon>Ecdysozoa</taxon>
        <taxon>Nematoda</taxon>
        <taxon>Enoplea</taxon>
        <taxon>Dorylaimia</taxon>
        <taxon>Mermithida</taxon>
        <taxon>Mermithoidea</taxon>
        <taxon>Mermithidae</taxon>
        <taxon>Romanomermis</taxon>
    </lineage>
</organism>
<keyword evidence="2" id="KW-1185">Reference proteome</keyword>
<keyword evidence="1" id="KW-1133">Transmembrane helix</keyword>
<accession>A0A915ILI8</accession>
<feature type="transmembrane region" description="Helical" evidence="1">
    <location>
        <begin position="12"/>
        <end position="36"/>
    </location>
</feature>
<keyword evidence="1" id="KW-0812">Transmembrane</keyword>
<feature type="transmembrane region" description="Helical" evidence="1">
    <location>
        <begin position="57"/>
        <end position="82"/>
    </location>
</feature>
<name>A0A915ILI8_ROMCU</name>